<dbReference type="AlphaFoldDB" id="A0AAP6WQW0"/>
<dbReference type="Proteomes" id="UP000481454">
    <property type="component" value="Unassembled WGS sequence"/>
</dbReference>
<gene>
    <name evidence="1" type="ORF">G6Z34_10995</name>
</gene>
<protein>
    <submittedName>
        <fullName evidence="1">Uncharacterized protein</fullName>
    </submittedName>
</protein>
<evidence type="ECO:0000313" key="1">
    <source>
        <dbReference type="EMBL" id="NGU30634.1"/>
    </source>
</evidence>
<accession>A0AAP6WQW0</accession>
<dbReference type="EMBL" id="JAALLZ010000004">
    <property type="protein sequence ID" value="NGU30634.1"/>
    <property type="molecule type" value="Genomic_DNA"/>
</dbReference>
<reference evidence="1 2" key="1">
    <citation type="submission" date="2020-02" db="EMBL/GenBank/DDBJ databases">
        <title>Genomic Insights into the Phylogeny and Genetic Plasticity of the Human and Animal Enteric Pathogen Clostridium perfringens.</title>
        <authorList>
            <person name="Feng Y."/>
            <person name="Hu Y."/>
        </authorList>
    </citation>
    <scope>NUCLEOTIDE SEQUENCE [LARGE SCALE GENOMIC DNA]</scope>
    <source>
        <strain evidence="1 2">CP-40</strain>
    </source>
</reference>
<sequence>MFRVDFIDIGASNKNFSKYIKEINHENLYHAVKPYLQSRNIWFTCRDGEGVVFAGFQTVGKFKVIIEI</sequence>
<name>A0AAP6WQW0_CLOPF</name>
<organism evidence="1 2">
    <name type="scientific">Clostridium perfringens</name>
    <dbReference type="NCBI Taxonomy" id="1502"/>
    <lineage>
        <taxon>Bacteria</taxon>
        <taxon>Bacillati</taxon>
        <taxon>Bacillota</taxon>
        <taxon>Clostridia</taxon>
        <taxon>Eubacteriales</taxon>
        <taxon>Clostridiaceae</taxon>
        <taxon>Clostridium</taxon>
    </lineage>
</organism>
<comment type="caution">
    <text evidence="1">The sequence shown here is derived from an EMBL/GenBank/DDBJ whole genome shotgun (WGS) entry which is preliminary data.</text>
</comment>
<proteinExistence type="predicted"/>
<dbReference type="RefSeq" id="WP_003459485.1">
    <property type="nucleotide sequence ID" value="NZ_CATNWX010000006.1"/>
</dbReference>
<evidence type="ECO:0000313" key="2">
    <source>
        <dbReference type="Proteomes" id="UP000481454"/>
    </source>
</evidence>